<dbReference type="Proteomes" id="UP000499080">
    <property type="component" value="Unassembled WGS sequence"/>
</dbReference>
<dbReference type="EMBL" id="BGPR01126434">
    <property type="protein sequence ID" value="GBN34739.1"/>
    <property type="molecule type" value="Genomic_DNA"/>
</dbReference>
<evidence type="ECO:0000313" key="2">
    <source>
        <dbReference type="EMBL" id="GBN39541.1"/>
    </source>
</evidence>
<comment type="caution">
    <text evidence="4">The sequence shown here is derived from an EMBL/GenBank/DDBJ whole genome shotgun (WGS) entry which is preliminary data.</text>
</comment>
<name>A0A4Y2NKX8_ARAVE</name>
<gene>
    <name evidence="3" type="ORF">AVEN_184229_1</name>
    <name evidence="1" type="ORF">AVEN_20439_1</name>
    <name evidence="4" type="ORF">AVEN_204423_1</name>
    <name evidence="2" type="ORF">AVEN_268994_1</name>
</gene>
<protein>
    <submittedName>
        <fullName evidence="4">Uncharacterized protein</fullName>
    </submittedName>
</protein>
<evidence type="ECO:0000313" key="4">
    <source>
        <dbReference type="EMBL" id="GBN39592.1"/>
    </source>
</evidence>
<sequence>IHNIYNPGSGQFVIKYVTSDATIHRRLVNDVQNTGSGAINISYINCSSRNICGKLANDVYVVRSGSVFISTSSPNSCGSLVNNVHVTGSGQIYFKYGVGC</sequence>
<accession>A0A4Y2NKX8</accession>
<dbReference type="AlphaFoldDB" id="A0A4Y2NKX8"/>
<reference evidence="4 5" key="1">
    <citation type="journal article" date="2019" name="Sci. Rep.">
        <title>Orb-weaving spider Araneus ventricosus genome elucidates the spidroin gene catalogue.</title>
        <authorList>
            <person name="Kono N."/>
            <person name="Nakamura H."/>
            <person name="Ohtoshi R."/>
            <person name="Moran D.A.P."/>
            <person name="Shinohara A."/>
            <person name="Yoshida Y."/>
            <person name="Fujiwara M."/>
            <person name="Mori M."/>
            <person name="Tomita M."/>
            <person name="Arakawa K."/>
        </authorList>
    </citation>
    <scope>NUCLEOTIDE SEQUENCE [LARGE SCALE GENOMIC DNA]</scope>
</reference>
<organism evidence="4 5">
    <name type="scientific">Araneus ventricosus</name>
    <name type="common">Orbweaver spider</name>
    <name type="synonym">Epeira ventricosa</name>
    <dbReference type="NCBI Taxonomy" id="182803"/>
    <lineage>
        <taxon>Eukaryota</taxon>
        <taxon>Metazoa</taxon>
        <taxon>Ecdysozoa</taxon>
        <taxon>Arthropoda</taxon>
        <taxon>Chelicerata</taxon>
        <taxon>Arachnida</taxon>
        <taxon>Araneae</taxon>
        <taxon>Araneomorphae</taxon>
        <taxon>Entelegynae</taxon>
        <taxon>Araneoidea</taxon>
        <taxon>Araneidae</taxon>
        <taxon>Araneus</taxon>
    </lineage>
</organism>
<dbReference type="EMBL" id="BGPR01128395">
    <property type="protein sequence ID" value="GBN39541.1"/>
    <property type="molecule type" value="Genomic_DNA"/>
</dbReference>
<dbReference type="EMBL" id="BGPR01128419">
    <property type="protein sequence ID" value="GBN39592.1"/>
    <property type="molecule type" value="Genomic_DNA"/>
</dbReference>
<evidence type="ECO:0000313" key="3">
    <source>
        <dbReference type="EMBL" id="GBN39582.1"/>
    </source>
</evidence>
<dbReference type="EMBL" id="BGPR01128416">
    <property type="protein sequence ID" value="GBN39582.1"/>
    <property type="molecule type" value="Genomic_DNA"/>
</dbReference>
<keyword evidence="5" id="KW-1185">Reference proteome</keyword>
<proteinExistence type="predicted"/>
<evidence type="ECO:0000313" key="5">
    <source>
        <dbReference type="Proteomes" id="UP000499080"/>
    </source>
</evidence>
<feature type="non-terminal residue" evidence="4">
    <location>
        <position position="1"/>
    </location>
</feature>
<evidence type="ECO:0000313" key="1">
    <source>
        <dbReference type="EMBL" id="GBN34739.1"/>
    </source>
</evidence>